<dbReference type="RefSeq" id="WP_074237766.1">
    <property type="nucleotide sequence ID" value="NZ_FSRA01000001.1"/>
</dbReference>
<dbReference type="Pfam" id="PF16389">
    <property type="entry name" value="DUF4998"/>
    <property type="match status" value="1"/>
</dbReference>
<proteinExistence type="predicted"/>
<dbReference type="EMBL" id="FSRA01000001">
    <property type="protein sequence ID" value="SIN68676.1"/>
    <property type="molecule type" value="Genomic_DNA"/>
</dbReference>
<evidence type="ECO:0000313" key="1">
    <source>
        <dbReference type="EMBL" id="SIN68676.1"/>
    </source>
</evidence>
<dbReference type="Gene3D" id="2.60.40.10">
    <property type="entry name" value="Immunoglobulins"/>
    <property type="match status" value="1"/>
</dbReference>
<dbReference type="STRING" id="536979.SAMN04488055_0626"/>
<sequence length="231" mass="25525">MKKSIILLLFTSCLYFSCNKGEVEYKDLLGGSEVIYPGLTGNFKAFQGNLRVKLQWNPSPDPSITKYLIYWNNNTDSMTLTASSNNTQDTISTMITGIGEYVQNFVLYTFDAKGNRSIGQSLSGVRIFGPLYVSSLINRPVDASKPIVALDPNTYKVFFSKPDTILNTGTSISYLDNLQNPVTLNLDAKTDSVVLNLVKAGTKVAIRSAYVPVRNAVDTFRVTYSDTLLLK</sequence>
<name>A0A1N6DD76_9BACT</name>
<evidence type="ECO:0008006" key="3">
    <source>
        <dbReference type="Google" id="ProtNLM"/>
    </source>
</evidence>
<gene>
    <name evidence="1" type="ORF">SAMN04488055_0626</name>
</gene>
<dbReference type="AlphaFoldDB" id="A0A1N6DD76"/>
<keyword evidence="2" id="KW-1185">Reference proteome</keyword>
<dbReference type="Proteomes" id="UP000185003">
    <property type="component" value="Unassembled WGS sequence"/>
</dbReference>
<accession>A0A1N6DD76</accession>
<evidence type="ECO:0000313" key="2">
    <source>
        <dbReference type="Proteomes" id="UP000185003"/>
    </source>
</evidence>
<dbReference type="InterPro" id="IPR013783">
    <property type="entry name" value="Ig-like_fold"/>
</dbReference>
<organism evidence="1 2">
    <name type="scientific">Chitinophaga niabensis</name>
    <dbReference type="NCBI Taxonomy" id="536979"/>
    <lineage>
        <taxon>Bacteria</taxon>
        <taxon>Pseudomonadati</taxon>
        <taxon>Bacteroidota</taxon>
        <taxon>Chitinophagia</taxon>
        <taxon>Chitinophagales</taxon>
        <taxon>Chitinophagaceae</taxon>
        <taxon>Chitinophaga</taxon>
    </lineage>
</organism>
<protein>
    <recommendedName>
        <fullName evidence="3">DUF4998 domain-containing protein</fullName>
    </recommendedName>
</protein>
<reference evidence="1 2" key="1">
    <citation type="submission" date="2016-11" db="EMBL/GenBank/DDBJ databases">
        <authorList>
            <person name="Jaros S."/>
            <person name="Januszkiewicz K."/>
            <person name="Wedrychowicz H."/>
        </authorList>
    </citation>
    <scope>NUCLEOTIDE SEQUENCE [LARGE SCALE GENOMIC DNA]</scope>
    <source>
        <strain evidence="1 2">DSM 24787</strain>
    </source>
</reference>
<dbReference type="OrthoDB" id="1043438at2"/>